<sequence length="124" mass="12984">AQKGAENSAEKTQMSILTLGLVAGCLWYKLYYLIASDNSGRIRPCGSRAGVLGRMAADALEKKKVYDRAHMVQHSPVSLFTAADGDLAVVGRPVGSDGCSVLPDGGKPIVLAAAVRNPNAEIKS</sequence>
<evidence type="ECO:0000256" key="1">
    <source>
        <dbReference type="SAM" id="Phobius"/>
    </source>
</evidence>
<protein>
    <submittedName>
        <fullName evidence="2">Uncharacterized protein</fullName>
    </submittedName>
</protein>
<dbReference type="Proteomes" id="UP000626109">
    <property type="component" value="Unassembled WGS sequence"/>
</dbReference>
<evidence type="ECO:0000313" key="3">
    <source>
        <dbReference type="Proteomes" id="UP000626109"/>
    </source>
</evidence>
<dbReference type="AlphaFoldDB" id="A0A813JFP4"/>
<feature type="transmembrane region" description="Helical" evidence="1">
    <location>
        <begin position="14"/>
        <end position="34"/>
    </location>
</feature>
<organism evidence="2 3">
    <name type="scientific">Polarella glacialis</name>
    <name type="common">Dinoflagellate</name>
    <dbReference type="NCBI Taxonomy" id="89957"/>
    <lineage>
        <taxon>Eukaryota</taxon>
        <taxon>Sar</taxon>
        <taxon>Alveolata</taxon>
        <taxon>Dinophyceae</taxon>
        <taxon>Suessiales</taxon>
        <taxon>Suessiaceae</taxon>
        <taxon>Polarella</taxon>
    </lineage>
</organism>
<keyword evidence="1" id="KW-1133">Transmembrane helix</keyword>
<keyword evidence="1" id="KW-0812">Transmembrane</keyword>
<keyword evidence="1" id="KW-0472">Membrane</keyword>
<feature type="non-terminal residue" evidence="2">
    <location>
        <position position="124"/>
    </location>
</feature>
<evidence type="ECO:0000313" key="2">
    <source>
        <dbReference type="EMBL" id="CAE8673842.1"/>
    </source>
</evidence>
<gene>
    <name evidence="2" type="ORF">PGLA2088_LOCUS18698</name>
</gene>
<dbReference type="EMBL" id="CAJNNW010024712">
    <property type="protein sequence ID" value="CAE8673842.1"/>
    <property type="molecule type" value="Genomic_DNA"/>
</dbReference>
<proteinExistence type="predicted"/>
<name>A0A813JFP4_POLGL</name>
<comment type="caution">
    <text evidence="2">The sequence shown here is derived from an EMBL/GenBank/DDBJ whole genome shotgun (WGS) entry which is preliminary data.</text>
</comment>
<accession>A0A813JFP4</accession>
<reference evidence="2" key="1">
    <citation type="submission" date="2021-02" db="EMBL/GenBank/DDBJ databases">
        <authorList>
            <person name="Dougan E. K."/>
            <person name="Rhodes N."/>
            <person name="Thang M."/>
            <person name="Chan C."/>
        </authorList>
    </citation>
    <scope>NUCLEOTIDE SEQUENCE</scope>
</reference>